<dbReference type="Proteomes" id="UP000887565">
    <property type="component" value="Unplaced"/>
</dbReference>
<reference evidence="3" key="1">
    <citation type="submission" date="2022-11" db="UniProtKB">
        <authorList>
            <consortium name="WormBaseParasite"/>
        </authorList>
    </citation>
    <scope>IDENTIFICATION</scope>
</reference>
<dbReference type="AlphaFoldDB" id="A0A915JP22"/>
<feature type="compositionally biased region" description="Basic and acidic residues" evidence="1">
    <location>
        <begin position="94"/>
        <end position="103"/>
    </location>
</feature>
<protein>
    <submittedName>
        <fullName evidence="3">Uncharacterized protein</fullName>
    </submittedName>
</protein>
<dbReference type="WBParaSite" id="nRc.2.0.1.t27999-RA">
    <property type="protein sequence ID" value="nRc.2.0.1.t27999-RA"/>
    <property type="gene ID" value="nRc.2.0.1.g27999"/>
</dbReference>
<feature type="region of interest" description="Disordered" evidence="1">
    <location>
        <begin position="1"/>
        <end position="31"/>
    </location>
</feature>
<name>A0A915JP22_ROMCU</name>
<evidence type="ECO:0000256" key="1">
    <source>
        <dbReference type="SAM" id="MobiDB-lite"/>
    </source>
</evidence>
<sequence>MPKKKKKSQHDQWNTSPAISDDGDPTLLPKKLWDDPKQLQAAITTAMQTDPETTSDLMASAMTTLALTMGDIEHIAPVMPIVTTEDDENLQQNTDRHPQRDDD</sequence>
<organism evidence="2 3">
    <name type="scientific">Romanomermis culicivorax</name>
    <name type="common">Nematode worm</name>
    <dbReference type="NCBI Taxonomy" id="13658"/>
    <lineage>
        <taxon>Eukaryota</taxon>
        <taxon>Metazoa</taxon>
        <taxon>Ecdysozoa</taxon>
        <taxon>Nematoda</taxon>
        <taxon>Enoplea</taxon>
        <taxon>Dorylaimia</taxon>
        <taxon>Mermithida</taxon>
        <taxon>Mermithoidea</taxon>
        <taxon>Mermithidae</taxon>
        <taxon>Romanomermis</taxon>
    </lineage>
</organism>
<accession>A0A915JP22</accession>
<proteinExistence type="predicted"/>
<feature type="region of interest" description="Disordered" evidence="1">
    <location>
        <begin position="83"/>
        <end position="103"/>
    </location>
</feature>
<keyword evidence="2" id="KW-1185">Reference proteome</keyword>
<evidence type="ECO:0000313" key="3">
    <source>
        <dbReference type="WBParaSite" id="nRc.2.0.1.t27999-RA"/>
    </source>
</evidence>
<evidence type="ECO:0000313" key="2">
    <source>
        <dbReference type="Proteomes" id="UP000887565"/>
    </source>
</evidence>